<name>A0A9Q0YRD2_HOLLE</name>
<dbReference type="GO" id="GO:0003735">
    <property type="term" value="F:structural constituent of ribosome"/>
    <property type="evidence" value="ECO:0007669"/>
    <property type="project" value="InterPro"/>
</dbReference>
<comment type="caution">
    <text evidence="10">The sequence shown here is derived from an EMBL/GenBank/DDBJ whole genome shotgun (WGS) entry which is preliminary data.</text>
</comment>
<dbReference type="InterPro" id="IPR000589">
    <property type="entry name" value="Ribosomal_uS15"/>
</dbReference>
<evidence type="ECO:0000256" key="8">
    <source>
        <dbReference type="ARBA" id="ARBA00035528"/>
    </source>
</evidence>
<dbReference type="PANTHER" id="PTHR46685">
    <property type="entry name" value="28S RIBOSOMAL PROTEIN S15, MITOCHONDRIAL"/>
    <property type="match status" value="1"/>
</dbReference>
<reference evidence="10" key="1">
    <citation type="submission" date="2021-10" db="EMBL/GenBank/DDBJ databases">
        <title>Tropical sea cucumber genome reveals ecological adaptation and Cuvierian tubules defense mechanism.</title>
        <authorList>
            <person name="Chen T."/>
        </authorList>
    </citation>
    <scope>NUCLEOTIDE SEQUENCE</scope>
    <source>
        <strain evidence="10">Nanhai2018</strain>
        <tissue evidence="10">Muscle</tissue>
    </source>
</reference>
<dbReference type="GO" id="GO:0003723">
    <property type="term" value="F:RNA binding"/>
    <property type="evidence" value="ECO:0007669"/>
    <property type="project" value="TreeGrafter"/>
</dbReference>
<evidence type="ECO:0000256" key="1">
    <source>
        <dbReference type="ARBA" id="ARBA00004173"/>
    </source>
</evidence>
<evidence type="ECO:0000256" key="2">
    <source>
        <dbReference type="ARBA" id="ARBA00008434"/>
    </source>
</evidence>
<evidence type="ECO:0000256" key="9">
    <source>
        <dbReference type="RuleBase" id="RU003919"/>
    </source>
</evidence>
<protein>
    <recommendedName>
        <fullName evidence="7">Small ribosomal subunit protein uS15m</fullName>
    </recommendedName>
    <alternativeName>
        <fullName evidence="8">28S ribosomal protein S15, mitochondrial</fullName>
    </alternativeName>
</protein>
<organism evidence="10 11">
    <name type="scientific">Holothuria leucospilota</name>
    <name type="common">Black long sea cucumber</name>
    <name type="synonym">Mertensiothuria leucospilota</name>
    <dbReference type="NCBI Taxonomy" id="206669"/>
    <lineage>
        <taxon>Eukaryota</taxon>
        <taxon>Metazoa</taxon>
        <taxon>Echinodermata</taxon>
        <taxon>Eleutherozoa</taxon>
        <taxon>Echinozoa</taxon>
        <taxon>Holothuroidea</taxon>
        <taxon>Aspidochirotacea</taxon>
        <taxon>Aspidochirotida</taxon>
        <taxon>Holothuriidae</taxon>
        <taxon>Holothuria</taxon>
    </lineage>
</organism>
<gene>
    <name evidence="10" type="ORF">HOLleu_32280</name>
</gene>
<dbReference type="PANTHER" id="PTHR46685:SF1">
    <property type="entry name" value="SMALL RIBOSOMAL SUBUNIT PROTEIN US15M"/>
    <property type="match status" value="1"/>
</dbReference>
<dbReference type="EMBL" id="JAIZAY010000016">
    <property type="protein sequence ID" value="KAJ8027205.1"/>
    <property type="molecule type" value="Genomic_DNA"/>
</dbReference>
<sequence>MLRTDGFRCSPIDFCQYPLARFGGLDPSTPKLGFEKVKDLMDASEAVKKIFSLEFADDKEINAYRRAKLVKAVQKDATDQSSLPVSITLQTLNIRNAAKQLSLARKDMGAKQRLLGIIGRRRRTLKYLRQTDYERFERLLKELRITYVLPPAHVRYHTRRYLEKLVVRKKAREEKLKALREFLDDRKEKQLREIAILKKELGHELTKEDEDILARMKDDS</sequence>
<accession>A0A9Q0YRD2</accession>
<keyword evidence="6 9" id="KW-0687">Ribonucleoprotein</keyword>
<dbReference type="InterPro" id="IPR052137">
    <property type="entry name" value="uS15_ribosomal"/>
</dbReference>
<proteinExistence type="inferred from homology"/>
<dbReference type="SUPFAM" id="SSF47060">
    <property type="entry name" value="S15/NS1 RNA-binding domain"/>
    <property type="match status" value="1"/>
</dbReference>
<evidence type="ECO:0000313" key="11">
    <source>
        <dbReference type="Proteomes" id="UP001152320"/>
    </source>
</evidence>
<dbReference type="SMART" id="SM01387">
    <property type="entry name" value="Ribosomal_S15"/>
    <property type="match status" value="1"/>
</dbReference>
<dbReference type="Pfam" id="PF00312">
    <property type="entry name" value="Ribosomal_S15"/>
    <property type="match status" value="1"/>
</dbReference>
<keyword evidence="5" id="KW-0496">Mitochondrion</keyword>
<dbReference type="Proteomes" id="UP001152320">
    <property type="component" value="Chromosome 16"/>
</dbReference>
<dbReference type="CDD" id="cd00353">
    <property type="entry name" value="Ribosomal_S15p_S13e"/>
    <property type="match status" value="1"/>
</dbReference>
<evidence type="ECO:0000313" key="10">
    <source>
        <dbReference type="EMBL" id="KAJ8027205.1"/>
    </source>
</evidence>
<evidence type="ECO:0000256" key="5">
    <source>
        <dbReference type="ARBA" id="ARBA00023128"/>
    </source>
</evidence>
<comment type="similarity">
    <text evidence="2 9">Belongs to the universal ribosomal protein uS15 family.</text>
</comment>
<dbReference type="AlphaFoldDB" id="A0A9Q0YRD2"/>
<keyword evidence="3" id="KW-0809">Transit peptide</keyword>
<dbReference type="Gene3D" id="1.10.287.10">
    <property type="entry name" value="S15/NS1, RNA-binding"/>
    <property type="match status" value="1"/>
</dbReference>
<dbReference type="GO" id="GO:0032543">
    <property type="term" value="P:mitochondrial translation"/>
    <property type="evidence" value="ECO:0007669"/>
    <property type="project" value="TreeGrafter"/>
</dbReference>
<keyword evidence="11" id="KW-1185">Reference proteome</keyword>
<dbReference type="GO" id="GO:0005763">
    <property type="term" value="C:mitochondrial small ribosomal subunit"/>
    <property type="evidence" value="ECO:0007669"/>
    <property type="project" value="TreeGrafter"/>
</dbReference>
<keyword evidence="4 9" id="KW-0689">Ribosomal protein</keyword>
<evidence type="ECO:0000256" key="7">
    <source>
        <dbReference type="ARBA" id="ARBA00035249"/>
    </source>
</evidence>
<dbReference type="InterPro" id="IPR009068">
    <property type="entry name" value="uS15_NS1_RNA-bd_sf"/>
</dbReference>
<evidence type="ECO:0000256" key="4">
    <source>
        <dbReference type="ARBA" id="ARBA00022980"/>
    </source>
</evidence>
<evidence type="ECO:0000256" key="6">
    <source>
        <dbReference type="ARBA" id="ARBA00023274"/>
    </source>
</evidence>
<dbReference type="OrthoDB" id="441444at2759"/>
<evidence type="ECO:0000256" key="3">
    <source>
        <dbReference type="ARBA" id="ARBA00022946"/>
    </source>
</evidence>
<comment type="subcellular location">
    <subcellularLocation>
        <location evidence="1">Mitochondrion</location>
    </subcellularLocation>
</comment>